<dbReference type="SUPFAM" id="SSF51269">
    <property type="entry name" value="AFP III-like domain"/>
    <property type="match status" value="1"/>
</dbReference>
<sequence>MRLNKLNSNWILVSVALIFGGFSAWTINNYLTDQANEIENRSRLPIISRIVASKNLTKGSILTLDNLAVREFNDPLSGFSSVDPADVDILIGKVLIHDVQEGQLVLSDLVAHRASDHLVAKLDSGMRAVTIPVDQINSMSGLLKPTDRIDLLVTFDHLGQRITSPLLTAIEVIATGQDTSGIVTHKEDQPFYETVTLATTADQAVKLVAARQSGTITAVLSQPIRPDSVQPGSNHLSGHLAKLLGLEPVQQENIQIIYGDRPEAQVQFQEDGTDPAIQAAMTSASRY</sequence>
<dbReference type="InterPro" id="IPR057736">
    <property type="entry name" value="SAF_PseI/NeuA/NeuB"/>
</dbReference>
<dbReference type="SMART" id="SM00858">
    <property type="entry name" value="SAF"/>
    <property type="match status" value="1"/>
</dbReference>
<dbReference type="EMBL" id="JAAGRN010000001">
    <property type="protein sequence ID" value="NDY81844.1"/>
    <property type="molecule type" value="Genomic_DNA"/>
</dbReference>
<dbReference type="CDD" id="cd11615">
    <property type="entry name" value="SAF_NeuB_like"/>
    <property type="match status" value="1"/>
</dbReference>
<dbReference type="Pfam" id="PF08666">
    <property type="entry name" value="SAF"/>
    <property type="match status" value="1"/>
</dbReference>
<dbReference type="AlphaFoldDB" id="A0A6B2QX53"/>
<reference evidence="2" key="1">
    <citation type="submission" date="2020-02" db="EMBL/GenBank/DDBJ databases">
        <authorList>
            <person name="Chen W.-M."/>
        </authorList>
    </citation>
    <scope>NUCLEOTIDE SEQUENCE</scope>
    <source>
        <strain evidence="2">NBD-18</strain>
    </source>
</reference>
<dbReference type="NCBIfam" id="TIGR03177">
    <property type="entry name" value="pilus_cpaB"/>
    <property type="match status" value="1"/>
</dbReference>
<organism evidence="2">
    <name type="scientific">Sheuella amnicola</name>
    <dbReference type="NCBI Taxonomy" id="2707330"/>
    <lineage>
        <taxon>Bacteria</taxon>
        <taxon>Pseudomonadati</taxon>
        <taxon>Pseudomonadota</taxon>
        <taxon>Betaproteobacteria</taxon>
        <taxon>Burkholderiales</taxon>
        <taxon>Alcaligenaceae</taxon>
        <taxon>Sheuella</taxon>
    </lineage>
</organism>
<accession>A0A6B2QX53</accession>
<comment type="caution">
    <text evidence="2">The sequence shown here is derived from an EMBL/GenBank/DDBJ whole genome shotgun (WGS) entry which is preliminary data.</text>
</comment>
<dbReference type="Gene3D" id="3.90.1210.10">
    <property type="entry name" value="Antifreeze-like/N-acetylneuraminic acid synthase C-terminal domain"/>
    <property type="match status" value="1"/>
</dbReference>
<dbReference type="Pfam" id="PF16976">
    <property type="entry name" value="RcpC"/>
    <property type="match status" value="1"/>
</dbReference>
<proteinExistence type="predicted"/>
<evidence type="ECO:0000259" key="1">
    <source>
        <dbReference type="PROSITE" id="PS50844"/>
    </source>
</evidence>
<dbReference type="InterPro" id="IPR006190">
    <property type="entry name" value="SAF_AFP_Neu5Ac"/>
</dbReference>
<dbReference type="PROSITE" id="PS50844">
    <property type="entry name" value="AFP_LIKE"/>
    <property type="match status" value="1"/>
</dbReference>
<evidence type="ECO:0000313" key="2">
    <source>
        <dbReference type="EMBL" id="NDY81844.1"/>
    </source>
</evidence>
<name>A0A6B2QX53_9BURK</name>
<dbReference type="RefSeq" id="WP_163651142.1">
    <property type="nucleotide sequence ID" value="NZ_JAAGRN010000001.1"/>
</dbReference>
<dbReference type="InterPro" id="IPR036732">
    <property type="entry name" value="AFP_Neu5c_C_sf"/>
</dbReference>
<dbReference type="InterPro" id="IPR013974">
    <property type="entry name" value="SAF"/>
</dbReference>
<protein>
    <submittedName>
        <fullName evidence="2">Flp pilus assembly protein CpaB</fullName>
    </submittedName>
</protein>
<gene>
    <name evidence="2" type="primary">cpaB</name>
    <name evidence="2" type="ORF">G3I67_01235</name>
</gene>
<dbReference type="InterPro" id="IPR031571">
    <property type="entry name" value="RcpC_dom"/>
</dbReference>
<dbReference type="InterPro" id="IPR017592">
    <property type="entry name" value="Pilus_assmbl_Flp-typ_CpaB"/>
</dbReference>
<feature type="domain" description="AFP-like" evidence="1">
    <location>
        <begin position="49"/>
        <end position="113"/>
    </location>
</feature>